<evidence type="ECO:0000256" key="1">
    <source>
        <dbReference type="SAM" id="MobiDB-lite"/>
    </source>
</evidence>
<feature type="region of interest" description="Disordered" evidence="1">
    <location>
        <begin position="48"/>
        <end position="76"/>
    </location>
</feature>
<comment type="caution">
    <text evidence="3">The sequence shown here is derived from an EMBL/GenBank/DDBJ whole genome shotgun (WGS) entry which is preliminary data.</text>
</comment>
<organism evidence="3 4">
    <name type="scientific">Kushneria sinocarnis</name>
    <dbReference type="NCBI Taxonomy" id="595502"/>
    <lineage>
        <taxon>Bacteria</taxon>
        <taxon>Pseudomonadati</taxon>
        <taxon>Pseudomonadota</taxon>
        <taxon>Gammaproteobacteria</taxon>
        <taxon>Oceanospirillales</taxon>
        <taxon>Halomonadaceae</taxon>
        <taxon>Kushneria</taxon>
    </lineage>
</organism>
<dbReference type="OrthoDB" id="9996266at2"/>
<sequence>MSHITRTNTLAAVILAAALPTAALANPLDAGQGESAAMAAHFDRQSQTVSVEDSTPSGPFAAEPANLQPGQGQSAAMAATYRHNTQPLNLGHAAVADQNGDYRHSRGRDIRHIARFGSGESPAMAETYRHISEPLRVDDGSLVYRHADRPAASSEADA</sequence>
<proteinExistence type="predicted"/>
<dbReference type="RefSeq" id="WP_121172921.1">
    <property type="nucleotide sequence ID" value="NZ_RBIN01000005.1"/>
</dbReference>
<evidence type="ECO:0000313" key="4">
    <source>
        <dbReference type="Proteomes" id="UP000281975"/>
    </source>
</evidence>
<gene>
    <name evidence="3" type="ORF">C7446_1973</name>
</gene>
<dbReference type="EMBL" id="RBIN01000005">
    <property type="protein sequence ID" value="RKR03448.1"/>
    <property type="molecule type" value="Genomic_DNA"/>
</dbReference>
<evidence type="ECO:0000313" key="3">
    <source>
        <dbReference type="EMBL" id="RKR03448.1"/>
    </source>
</evidence>
<reference evidence="3 4" key="1">
    <citation type="submission" date="2018-10" db="EMBL/GenBank/DDBJ databases">
        <title>Genomic Encyclopedia of Type Strains, Phase IV (KMG-IV): sequencing the most valuable type-strain genomes for metagenomic binning, comparative biology and taxonomic classification.</title>
        <authorList>
            <person name="Goeker M."/>
        </authorList>
    </citation>
    <scope>NUCLEOTIDE SEQUENCE [LARGE SCALE GENOMIC DNA]</scope>
    <source>
        <strain evidence="3 4">DSM 23229</strain>
    </source>
</reference>
<name>A0A420WWE1_9GAMM</name>
<feature type="chain" id="PRO_5018991831" evidence="2">
    <location>
        <begin position="26"/>
        <end position="158"/>
    </location>
</feature>
<protein>
    <submittedName>
        <fullName evidence="3">Uncharacterized protein</fullName>
    </submittedName>
</protein>
<dbReference type="Proteomes" id="UP000281975">
    <property type="component" value="Unassembled WGS sequence"/>
</dbReference>
<accession>A0A420WWE1</accession>
<feature type="signal peptide" evidence="2">
    <location>
        <begin position="1"/>
        <end position="25"/>
    </location>
</feature>
<keyword evidence="4" id="KW-1185">Reference proteome</keyword>
<evidence type="ECO:0000256" key="2">
    <source>
        <dbReference type="SAM" id="SignalP"/>
    </source>
</evidence>
<keyword evidence="2" id="KW-0732">Signal</keyword>
<dbReference type="AlphaFoldDB" id="A0A420WWE1"/>
<feature type="compositionally biased region" description="Polar residues" evidence="1">
    <location>
        <begin position="48"/>
        <end position="57"/>
    </location>
</feature>